<evidence type="ECO:0000313" key="6">
    <source>
        <dbReference type="EMBL" id="MBB6479275.1"/>
    </source>
</evidence>
<keyword evidence="2 6" id="KW-0238">DNA-binding</keyword>
<feature type="transmembrane region" description="Helical" evidence="4">
    <location>
        <begin position="6"/>
        <end position="25"/>
    </location>
</feature>
<feature type="transmembrane region" description="Helical" evidence="4">
    <location>
        <begin position="178"/>
        <end position="200"/>
    </location>
</feature>
<keyword evidence="4" id="KW-1133">Transmembrane helix</keyword>
<proteinExistence type="predicted"/>
<dbReference type="PROSITE" id="PS50043">
    <property type="entry name" value="HTH_LUXR_2"/>
    <property type="match status" value="1"/>
</dbReference>
<evidence type="ECO:0000313" key="7">
    <source>
        <dbReference type="Proteomes" id="UP000587760"/>
    </source>
</evidence>
<organism evidence="6 7">
    <name type="scientific">Spirochaeta isovalerica</name>
    <dbReference type="NCBI Taxonomy" id="150"/>
    <lineage>
        <taxon>Bacteria</taxon>
        <taxon>Pseudomonadati</taxon>
        <taxon>Spirochaetota</taxon>
        <taxon>Spirochaetia</taxon>
        <taxon>Spirochaetales</taxon>
        <taxon>Spirochaetaceae</taxon>
        <taxon>Spirochaeta</taxon>
    </lineage>
</organism>
<keyword evidence="1" id="KW-0805">Transcription regulation</keyword>
<dbReference type="Pfam" id="PF00196">
    <property type="entry name" value="GerE"/>
    <property type="match status" value="1"/>
</dbReference>
<evidence type="ECO:0000256" key="2">
    <source>
        <dbReference type="ARBA" id="ARBA00023125"/>
    </source>
</evidence>
<feature type="domain" description="HTH luxR-type" evidence="5">
    <location>
        <begin position="410"/>
        <end position="475"/>
    </location>
</feature>
<evidence type="ECO:0000256" key="1">
    <source>
        <dbReference type="ARBA" id="ARBA00023015"/>
    </source>
</evidence>
<dbReference type="SUPFAM" id="SSF46894">
    <property type="entry name" value="C-terminal effector domain of the bipartite response regulators"/>
    <property type="match status" value="1"/>
</dbReference>
<keyword evidence="4" id="KW-0812">Transmembrane</keyword>
<dbReference type="PROSITE" id="PS00622">
    <property type="entry name" value="HTH_LUXR_1"/>
    <property type="match status" value="1"/>
</dbReference>
<dbReference type="AlphaFoldDB" id="A0A841R5Z4"/>
<dbReference type="Proteomes" id="UP000587760">
    <property type="component" value="Unassembled WGS sequence"/>
</dbReference>
<evidence type="ECO:0000256" key="4">
    <source>
        <dbReference type="SAM" id="Phobius"/>
    </source>
</evidence>
<evidence type="ECO:0000256" key="3">
    <source>
        <dbReference type="ARBA" id="ARBA00023163"/>
    </source>
</evidence>
<dbReference type="InterPro" id="IPR000792">
    <property type="entry name" value="Tscrpt_reg_LuxR_C"/>
</dbReference>
<dbReference type="InterPro" id="IPR016032">
    <property type="entry name" value="Sig_transdc_resp-reg_C-effctor"/>
</dbReference>
<dbReference type="CDD" id="cd06170">
    <property type="entry name" value="LuxR_C_like"/>
    <property type="match status" value="1"/>
</dbReference>
<dbReference type="GO" id="GO:0003677">
    <property type="term" value="F:DNA binding"/>
    <property type="evidence" value="ECO:0007669"/>
    <property type="project" value="UniProtKB-KW"/>
</dbReference>
<keyword evidence="4" id="KW-0472">Membrane</keyword>
<dbReference type="InterPro" id="IPR013783">
    <property type="entry name" value="Ig-like_fold"/>
</dbReference>
<comment type="caution">
    <text evidence="6">The sequence shown here is derived from an EMBL/GenBank/DDBJ whole genome shotgun (WGS) entry which is preliminary data.</text>
</comment>
<feature type="transmembrane region" description="Helical" evidence="4">
    <location>
        <begin position="376"/>
        <end position="397"/>
    </location>
</feature>
<evidence type="ECO:0000259" key="5">
    <source>
        <dbReference type="PROSITE" id="PS50043"/>
    </source>
</evidence>
<dbReference type="PRINTS" id="PR00038">
    <property type="entry name" value="HTHLUXR"/>
</dbReference>
<dbReference type="SMART" id="SM00421">
    <property type="entry name" value="HTH_LUXR"/>
    <property type="match status" value="1"/>
</dbReference>
<accession>A0A841R5Z4</accession>
<keyword evidence="3" id="KW-0804">Transcription</keyword>
<keyword evidence="7" id="KW-1185">Reference proteome</keyword>
<dbReference type="PANTHER" id="PTHR44688">
    <property type="entry name" value="DNA-BINDING TRANSCRIPTIONAL ACTIVATOR DEVR_DOSR"/>
    <property type="match status" value="1"/>
</dbReference>
<reference evidence="6 7" key="1">
    <citation type="submission" date="2020-08" db="EMBL/GenBank/DDBJ databases">
        <title>Genomic Encyclopedia of Type Strains, Phase IV (KMG-IV): sequencing the most valuable type-strain genomes for metagenomic binning, comparative biology and taxonomic classification.</title>
        <authorList>
            <person name="Goeker M."/>
        </authorList>
    </citation>
    <scope>NUCLEOTIDE SEQUENCE [LARGE SCALE GENOMIC DNA]</scope>
    <source>
        <strain evidence="6 7">DSM 2461</strain>
    </source>
</reference>
<dbReference type="EMBL" id="JACHGJ010000001">
    <property type="protein sequence ID" value="MBB6479275.1"/>
    <property type="molecule type" value="Genomic_DNA"/>
</dbReference>
<dbReference type="InterPro" id="IPR036388">
    <property type="entry name" value="WH-like_DNA-bd_sf"/>
</dbReference>
<dbReference type="RefSeq" id="WP_184744306.1">
    <property type="nucleotide sequence ID" value="NZ_JACHGJ010000001.1"/>
</dbReference>
<dbReference type="GO" id="GO:0006355">
    <property type="term" value="P:regulation of DNA-templated transcription"/>
    <property type="evidence" value="ECO:0007669"/>
    <property type="project" value="InterPro"/>
</dbReference>
<dbReference type="Gene3D" id="1.10.10.10">
    <property type="entry name" value="Winged helix-like DNA-binding domain superfamily/Winged helix DNA-binding domain"/>
    <property type="match status" value="1"/>
</dbReference>
<name>A0A841R5Z4_9SPIO</name>
<dbReference type="SUPFAM" id="SSF81296">
    <property type="entry name" value="E set domains"/>
    <property type="match status" value="1"/>
</dbReference>
<feature type="transmembrane region" description="Helical" evidence="4">
    <location>
        <begin position="152"/>
        <end position="172"/>
    </location>
</feature>
<dbReference type="PANTHER" id="PTHR44688:SF16">
    <property type="entry name" value="DNA-BINDING TRANSCRIPTIONAL ACTIVATOR DEVR_DOSR"/>
    <property type="match status" value="1"/>
</dbReference>
<gene>
    <name evidence="6" type="ORF">HNR50_000908</name>
</gene>
<dbReference type="InterPro" id="IPR014756">
    <property type="entry name" value="Ig_E-set"/>
</dbReference>
<protein>
    <submittedName>
        <fullName evidence="6">DNA-binding CsgD family transcriptional regulator</fullName>
    </submittedName>
</protein>
<dbReference type="CDD" id="cd02859">
    <property type="entry name" value="E_set_AMPKbeta_like_N"/>
    <property type="match status" value="1"/>
</dbReference>
<sequence>MLKKIAVLSSIILSAIGVYLLSGLIDTEVLSRGEFTFQLPLPEEIARQYDVPLYPDVEKVILTGFFSDWDENDENYAMVPETDDPHNQKWSTTIILPPGEHQYKYAVYIKGLDNPVWTQDRFSPEQVNNGMNGYNSIIRIGRFSLFREILRYLIYALLVLLFILLFPLIFHGTGRRRALILLTCLLMASNVGFFLFHLISDRQYYNFISRSVISILENDLNHSTDSPYSVFNRFLWHKMDKIGIRNFEDRYKYASLLFFDREFHLKDFDYRTFNNYHLDNPLSLKSSGELVYPYFRNQIEKLQKQDVNEKTYLLPASLRLYYKNHLPGTGKNLESGKSFIQLSARTYLFPYIEENSMTGYLGIYFSDRNRVIVDSYLIFNMAALLFFTALIFLFNALKKDDENLDDLLAVFAERYGITARECDIIPYILEGMTNKEIAGDLNISKRTVDNHIYNILHKASVKNRVELIHIIKNSR</sequence>
<dbReference type="Gene3D" id="2.60.40.10">
    <property type="entry name" value="Immunoglobulins"/>
    <property type="match status" value="1"/>
</dbReference>